<dbReference type="AlphaFoldDB" id="A0A7C8MEM7"/>
<organism evidence="1 2">
    <name type="scientific">Massariosphaeria phaeospora</name>
    <dbReference type="NCBI Taxonomy" id="100035"/>
    <lineage>
        <taxon>Eukaryota</taxon>
        <taxon>Fungi</taxon>
        <taxon>Dikarya</taxon>
        <taxon>Ascomycota</taxon>
        <taxon>Pezizomycotina</taxon>
        <taxon>Dothideomycetes</taxon>
        <taxon>Pleosporomycetidae</taxon>
        <taxon>Pleosporales</taxon>
        <taxon>Pleosporales incertae sedis</taxon>
        <taxon>Massariosphaeria</taxon>
    </lineage>
</organism>
<evidence type="ECO:0000313" key="2">
    <source>
        <dbReference type="Proteomes" id="UP000481861"/>
    </source>
</evidence>
<sequence length="232" mass="27066">MELHVPLLRLPAELRLEVYEYLIPDFKLLRSSTGLDLKSLYSPPSDYSGLLYSCKHVQQELTHMLVQRTAILLQSLQKLLREEEHRDVVITIPQSLHQLRNLTVFTSRGKDLFELSREDPVYALFYLHCDTLTIKSHQPAGHEAIGLEPRNILRICLFLEKNGFSEYMPCFKRLVYDFSIPAKERNIIMCPKHAFVGKKQKWRWEFEKNLDEKVVSAVLERMPKKPSNGQTG</sequence>
<reference evidence="1 2" key="1">
    <citation type="submission" date="2020-01" db="EMBL/GenBank/DDBJ databases">
        <authorList>
            <consortium name="DOE Joint Genome Institute"/>
            <person name="Haridas S."/>
            <person name="Albert R."/>
            <person name="Binder M."/>
            <person name="Bloem J."/>
            <person name="Labutti K."/>
            <person name="Salamov A."/>
            <person name="Andreopoulos B."/>
            <person name="Baker S.E."/>
            <person name="Barry K."/>
            <person name="Bills G."/>
            <person name="Bluhm B.H."/>
            <person name="Cannon C."/>
            <person name="Castanera R."/>
            <person name="Culley D.E."/>
            <person name="Daum C."/>
            <person name="Ezra D."/>
            <person name="Gonzalez J.B."/>
            <person name="Henrissat B."/>
            <person name="Kuo A."/>
            <person name="Liang C."/>
            <person name="Lipzen A."/>
            <person name="Lutzoni F."/>
            <person name="Magnuson J."/>
            <person name="Mondo S."/>
            <person name="Nolan M."/>
            <person name="Ohm R."/>
            <person name="Pangilinan J."/>
            <person name="Park H.-J.H."/>
            <person name="Ramirez L."/>
            <person name="Alfaro M."/>
            <person name="Sun H."/>
            <person name="Tritt A."/>
            <person name="Yoshinaga Y."/>
            <person name="Zwiers L.-H.L."/>
            <person name="Turgeon B.G."/>
            <person name="Goodwin S.B."/>
            <person name="Spatafora J.W."/>
            <person name="Crous P.W."/>
            <person name="Grigoriev I.V."/>
        </authorList>
    </citation>
    <scope>NUCLEOTIDE SEQUENCE [LARGE SCALE GENOMIC DNA]</scope>
    <source>
        <strain evidence="1 2">CBS 611.86</strain>
    </source>
</reference>
<dbReference type="Proteomes" id="UP000481861">
    <property type="component" value="Unassembled WGS sequence"/>
</dbReference>
<gene>
    <name evidence="1" type="ORF">BDV95DRAFT_170962</name>
</gene>
<dbReference type="OrthoDB" id="3801372at2759"/>
<protein>
    <recommendedName>
        <fullName evidence="3">F-box domain-containing protein</fullName>
    </recommendedName>
</protein>
<evidence type="ECO:0000313" key="1">
    <source>
        <dbReference type="EMBL" id="KAF2867624.1"/>
    </source>
</evidence>
<proteinExistence type="predicted"/>
<comment type="caution">
    <text evidence="1">The sequence shown here is derived from an EMBL/GenBank/DDBJ whole genome shotgun (WGS) entry which is preliminary data.</text>
</comment>
<accession>A0A7C8MEM7</accession>
<evidence type="ECO:0008006" key="3">
    <source>
        <dbReference type="Google" id="ProtNLM"/>
    </source>
</evidence>
<name>A0A7C8MEM7_9PLEO</name>
<keyword evidence="2" id="KW-1185">Reference proteome</keyword>
<dbReference type="EMBL" id="JAADJZ010000022">
    <property type="protein sequence ID" value="KAF2867624.1"/>
    <property type="molecule type" value="Genomic_DNA"/>
</dbReference>